<protein>
    <submittedName>
        <fullName evidence="2">CAP domain-containing protein</fullName>
    </submittedName>
</protein>
<dbReference type="CDD" id="cd05379">
    <property type="entry name" value="CAP_bacterial"/>
    <property type="match status" value="1"/>
</dbReference>
<keyword evidence="3" id="KW-1185">Reference proteome</keyword>
<reference evidence="3" key="1">
    <citation type="journal article" date="2019" name="Int. J. Syst. Evol. Microbiol.">
        <title>The Global Catalogue of Microorganisms (GCM) 10K type strain sequencing project: providing services to taxonomists for standard genome sequencing and annotation.</title>
        <authorList>
            <consortium name="The Broad Institute Genomics Platform"/>
            <consortium name="The Broad Institute Genome Sequencing Center for Infectious Disease"/>
            <person name="Wu L."/>
            <person name="Ma J."/>
        </authorList>
    </citation>
    <scope>NUCLEOTIDE SEQUENCE [LARGE SCALE GENOMIC DNA]</scope>
    <source>
        <strain evidence="3">CCUG 60022</strain>
    </source>
</reference>
<organism evidence="2 3">
    <name type="scientific">Lutibacter aestuarii</name>
    <dbReference type="NCBI Taxonomy" id="861111"/>
    <lineage>
        <taxon>Bacteria</taxon>
        <taxon>Pseudomonadati</taxon>
        <taxon>Bacteroidota</taxon>
        <taxon>Flavobacteriia</taxon>
        <taxon>Flavobacteriales</taxon>
        <taxon>Flavobacteriaceae</taxon>
        <taxon>Lutibacter</taxon>
    </lineage>
</organism>
<evidence type="ECO:0000313" key="2">
    <source>
        <dbReference type="EMBL" id="MFD0762198.1"/>
    </source>
</evidence>
<dbReference type="EMBL" id="JBHTIC010000008">
    <property type="protein sequence ID" value="MFD0762198.1"/>
    <property type="molecule type" value="Genomic_DNA"/>
</dbReference>
<dbReference type="PANTHER" id="PTHR31157">
    <property type="entry name" value="SCP DOMAIN-CONTAINING PROTEIN"/>
    <property type="match status" value="1"/>
</dbReference>
<dbReference type="Gene3D" id="3.40.33.10">
    <property type="entry name" value="CAP"/>
    <property type="match status" value="1"/>
</dbReference>
<dbReference type="Proteomes" id="UP001597032">
    <property type="component" value="Unassembled WGS sequence"/>
</dbReference>
<gene>
    <name evidence="2" type="ORF">ACFQZW_08895</name>
</gene>
<dbReference type="RefSeq" id="WP_386782478.1">
    <property type="nucleotide sequence ID" value="NZ_JBHTIC010000008.1"/>
</dbReference>
<dbReference type="SUPFAM" id="SSF55797">
    <property type="entry name" value="PR-1-like"/>
    <property type="match status" value="1"/>
</dbReference>
<evidence type="ECO:0000259" key="1">
    <source>
        <dbReference type="Pfam" id="PF00188"/>
    </source>
</evidence>
<sequence>MKIIQIRMILLVFTAIILTSCSKEEEGLYFNERQEQLPSLANAKIVGENIAYRYNTIRGVLASWLDSDSHRALIENASFTHFGISTAKNASGKNYFTQIFIKR</sequence>
<dbReference type="PANTHER" id="PTHR31157:SF1">
    <property type="entry name" value="SCP DOMAIN-CONTAINING PROTEIN"/>
    <property type="match status" value="1"/>
</dbReference>
<dbReference type="Pfam" id="PF00188">
    <property type="entry name" value="CAP"/>
    <property type="match status" value="1"/>
</dbReference>
<proteinExistence type="predicted"/>
<dbReference type="PROSITE" id="PS51257">
    <property type="entry name" value="PROKAR_LIPOPROTEIN"/>
    <property type="match status" value="1"/>
</dbReference>
<evidence type="ECO:0000313" key="3">
    <source>
        <dbReference type="Proteomes" id="UP001597032"/>
    </source>
</evidence>
<dbReference type="InterPro" id="IPR035940">
    <property type="entry name" value="CAP_sf"/>
</dbReference>
<name>A0ABW2Z8C6_9FLAO</name>
<feature type="domain" description="SCP" evidence="1">
    <location>
        <begin position="25"/>
        <end position="100"/>
    </location>
</feature>
<comment type="caution">
    <text evidence="2">The sequence shown here is derived from an EMBL/GenBank/DDBJ whole genome shotgun (WGS) entry which is preliminary data.</text>
</comment>
<dbReference type="InterPro" id="IPR014044">
    <property type="entry name" value="CAP_dom"/>
</dbReference>
<accession>A0ABW2Z8C6</accession>